<dbReference type="GO" id="GO:0006355">
    <property type="term" value="P:regulation of DNA-templated transcription"/>
    <property type="evidence" value="ECO:0007669"/>
    <property type="project" value="InterPro"/>
</dbReference>
<dbReference type="InterPro" id="IPR002078">
    <property type="entry name" value="Sigma_54_int"/>
</dbReference>
<dbReference type="RefSeq" id="WP_142905017.1">
    <property type="nucleotide sequence ID" value="NZ_ML660094.1"/>
</dbReference>
<gene>
    <name evidence="7" type="ORF">FKG94_14305</name>
</gene>
<dbReference type="AlphaFoldDB" id="A0A545TLW5"/>
<evidence type="ECO:0000313" key="7">
    <source>
        <dbReference type="EMBL" id="TQV78237.1"/>
    </source>
</evidence>
<dbReference type="SUPFAM" id="SSF52540">
    <property type="entry name" value="P-loop containing nucleoside triphosphate hydrolases"/>
    <property type="match status" value="1"/>
</dbReference>
<dbReference type="CDD" id="cd00009">
    <property type="entry name" value="AAA"/>
    <property type="match status" value="1"/>
</dbReference>
<dbReference type="InterPro" id="IPR002197">
    <property type="entry name" value="HTH_Fis"/>
</dbReference>
<dbReference type="Pfam" id="PF00158">
    <property type="entry name" value="Sigma54_activat"/>
    <property type="match status" value="1"/>
</dbReference>
<keyword evidence="8" id="KW-1185">Reference proteome</keyword>
<evidence type="ECO:0000313" key="8">
    <source>
        <dbReference type="Proteomes" id="UP000319732"/>
    </source>
</evidence>
<dbReference type="PROSITE" id="PS50045">
    <property type="entry name" value="SIGMA54_INTERACT_4"/>
    <property type="match status" value="1"/>
</dbReference>
<keyword evidence="2" id="KW-0067">ATP-binding</keyword>
<organism evidence="7 8">
    <name type="scientific">Exilibacterium tricleocarpae</name>
    <dbReference type="NCBI Taxonomy" id="2591008"/>
    <lineage>
        <taxon>Bacteria</taxon>
        <taxon>Pseudomonadati</taxon>
        <taxon>Pseudomonadota</taxon>
        <taxon>Gammaproteobacteria</taxon>
        <taxon>Cellvibrionales</taxon>
        <taxon>Cellvibrionaceae</taxon>
        <taxon>Exilibacterium</taxon>
    </lineage>
</organism>
<sequence length="338" mass="37845">MNSNNIHSSAVVSDFCENMIGESLAMQKLKLMIARIAPSRKAVLITGPTGSGKELVARSLHEKSPYASGPLVSVNCSTFPESLIESLLFGHEKGAFTGADKKHNGYFSQAENGTLFLDEIGEMPLMAQAKLLRILETGRYTRVGGSTEQGFRGRIIAATHVDLKQAIQQREFREDLYFRLNVLTIETAGLSERLEDIPALITFFSERSENPMVFTEKAIGKIQQMEWPGNIRELRNAVERLCLLSDREEVTPQCVEAILQKKSMNQLEYLDRIAKMILNSDVVNKKKAIFDALLLRALKESGGNKSEAAKLLGVHRKVVERRYFAYLEEFDDPQADMA</sequence>
<dbReference type="Gene3D" id="3.40.50.300">
    <property type="entry name" value="P-loop containing nucleotide triphosphate hydrolases"/>
    <property type="match status" value="1"/>
</dbReference>
<keyword evidence="3" id="KW-0805">Transcription regulation</keyword>
<reference evidence="7 8" key="1">
    <citation type="submission" date="2019-06" db="EMBL/GenBank/DDBJ databases">
        <title>Whole genome sequence for Cellvibrionaceae sp. R142.</title>
        <authorList>
            <person name="Wang G."/>
        </authorList>
    </citation>
    <scope>NUCLEOTIDE SEQUENCE [LARGE SCALE GENOMIC DNA]</scope>
    <source>
        <strain evidence="7 8">R142</strain>
    </source>
</reference>
<evidence type="ECO:0000256" key="1">
    <source>
        <dbReference type="ARBA" id="ARBA00022741"/>
    </source>
</evidence>
<dbReference type="Pfam" id="PF25601">
    <property type="entry name" value="AAA_lid_14"/>
    <property type="match status" value="1"/>
</dbReference>
<feature type="domain" description="Sigma-54 factor interaction" evidence="6">
    <location>
        <begin position="19"/>
        <end position="243"/>
    </location>
</feature>
<proteinExistence type="predicted"/>
<dbReference type="Pfam" id="PF02954">
    <property type="entry name" value="HTH_8"/>
    <property type="match status" value="1"/>
</dbReference>
<keyword evidence="4" id="KW-0238">DNA-binding</keyword>
<dbReference type="InterPro" id="IPR027417">
    <property type="entry name" value="P-loop_NTPase"/>
</dbReference>
<dbReference type="PROSITE" id="PS00676">
    <property type="entry name" value="SIGMA54_INTERACT_2"/>
    <property type="match status" value="1"/>
</dbReference>
<dbReference type="EMBL" id="VHSG01000013">
    <property type="protein sequence ID" value="TQV78237.1"/>
    <property type="molecule type" value="Genomic_DNA"/>
</dbReference>
<dbReference type="SMART" id="SM00382">
    <property type="entry name" value="AAA"/>
    <property type="match status" value="1"/>
</dbReference>
<evidence type="ECO:0000259" key="6">
    <source>
        <dbReference type="PROSITE" id="PS50045"/>
    </source>
</evidence>
<keyword evidence="5" id="KW-0804">Transcription</keyword>
<accession>A0A545TLW5</accession>
<dbReference type="SUPFAM" id="SSF46689">
    <property type="entry name" value="Homeodomain-like"/>
    <property type="match status" value="1"/>
</dbReference>
<dbReference type="InterPro" id="IPR003593">
    <property type="entry name" value="AAA+_ATPase"/>
</dbReference>
<dbReference type="GO" id="GO:0005524">
    <property type="term" value="F:ATP binding"/>
    <property type="evidence" value="ECO:0007669"/>
    <property type="project" value="UniProtKB-KW"/>
</dbReference>
<dbReference type="InterPro" id="IPR058031">
    <property type="entry name" value="AAA_lid_NorR"/>
</dbReference>
<keyword evidence="1" id="KW-0547">Nucleotide-binding</keyword>
<protein>
    <submittedName>
        <fullName evidence="7">Sigma-54-dependent Fis family transcriptional regulator</fullName>
    </submittedName>
</protein>
<evidence type="ECO:0000256" key="3">
    <source>
        <dbReference type="ARBA" id="ARBA00023015"/>
    </source>
</evidence>
<dbReference type="GO" id="GO:0043565">
    <property type="term" value="F:sequence-specific DNA binding"/>
    <property type="evidence" value="ECO:0007669"/>
    <property type="project" value="InterPro"/>
</dbReference>
<evidence type="ECO:0000256" key="4">
    <source>
        <dbReference type="ARBA" id="ARBA00023125"/>
    </source>
</evidence>
<dbReference type="PRINTS" id="PR01590">
    <property type="entry name" value="HTHFIS"/>
</dbReference>
<dbReference type="FunFam" id="3.40.50.300:FF:000006">
    <property type="entry name" value="DNA-binding transcriptional regulator NtrC"/>
    <property type="match status" value="1"/>
</dbReference>
<dbReference type="PANTHER" id="PTHR32071">
    <property type="entry name" value="TRANSCRIPTIONAL REGULATORY PROTEIN"/>
    <property type="match status" value="1"/>
</dbReference>
<dbReference type="OrthoDB" id="9804019at2"/>
<dbReference type="InterPro" id="IPR025944">
    <property type="entry name" value="Sigma_54_int_dom_CS"/>
</dbReference>
<dbReference type="Proteomes" id="UP000319732">
    <property type="component" value="Unassembled WGS sequence"/>
</dbReference>
<dbReference type="Gene3D" id="1.10.10.60">
    <property type="entry name" value="Homeodomain-like"/>
    <property type="match status" value="1"/>
</dbReference>
<comment type="caution">
    <text evidence="7">The sequence shown here is derived from an EMBL/GenBank/DDBJ whole genome shotgun (WGS) entry which is preliminary data.</text>
</comment>
<dbReference type="InterPro" id="IPR009057">
    <property type="entry name" value="Homeodomain-like_sf"/>
</dbReference>
<name>A0A545TLW5_9GAMM</name>
<evidence type="ECO:0000256" key="2">
    <source>
        <dbReference type="ARBA" id="ARBA00022840"/>
    </source>
</evidence>
<evidence type="ECO:0000256" key="5">
    <source>
        <dbReference type="ARBA" id="ARBA00023163"/>
    </source>
</evidence>
<dbReference type="Gene3D" id="1.10.8.60">
    <property type="match status" value="1"/>
</dbReference>
<dbReference type="PROSITE" id="PS00688">
    <property type="entry name" value="SIGMA54_INTERACT_3"/>
    <property type="match status" value="1"/>
</dbReference>
<dbReference type="InterPro" id="IPR025943">
    <property type="entry name" value="Sigma_54_int_dom_ATP-bd_2"/>
</dbReference>